<dbReference type="OrthoDB" id="10543856at2759"/>
<name>A0A4Z2GIM6_9TELE</name>
<sequence>MSSAEEFKAAGWMLWGYYSAKLEDYGGEYQSAVPGCQVSVDEVLRGQVDHAGRDLLGDVQHLGLGELHQDAVLAV</sequence>
<evidence type="ECO:0000313" key="1">
    <source>
        <dbReference type="EMBL" id="TNN53347.1"/>
    </source>
</evidence>
<keyword evidence="2" id="KW-1185">Reference proteome</keyword>
<proteinExistence type="predicted"/>
<organism evidence="1 2">
    <name type="scientific">Liparis tanakae</name>
    <name type="common">Tanaka's snailfish</name>
    <dbReference type="NCBI Taxonomy" id="230148"/>
    <lineage>
        <taxon>Eukaryota</taxon>
        <taxon>Metazoa</taxon>
        <taxon>Chordata</taxon>
        <taxon>Craniata</taxon>
        <taxon>Vertebrata</taxon>
        <taxon>Euteleostomi</taxon>
        <taxon>Actinopterygii</taxon>
        <taxon>Neopterygii</taxon>
        <taxon>Teleostei</taxon>
        <taxon>Neoteleostei</taxon>
        <taxon>Acanthomorphata</taxon>
        <taxon>Eupercaria</taxon>
        <taxon>Perciformes</taxon>
        <taxon>Cottioidei</taxon>
        <taxon>Cottales</taxon>
        <taxon>Liparidae</taxon>
        <taxon>Liparis</taxon>
    </lineage>
</organism>
<evidence type="ECO:0000313" key="2">
    <source>
        <dbReference type="Proteomes" id="UP000314294"/>
    </source>
</evidence>
<protein>
    <submittedName>
        <fullName evidence="1">Uncharacterized protein</fullName>
    </submittedName>
</protein>
<dbReference type="AlphaFoldDB" id="A0A4Z2GIM6"/>
<reference evidence="1 2" key="1">
    <citation type="submission" date="2019-03" db="EMBL/GenBank/DDBJ databases">
        <title>First draft genome of Liparis tanakae, snailfish: a comprehensive survey of snailfish specific genes.</title>
        <authorList>
            <person name="Kim W."/>
            <person name="Song I."/>
            <person name="Jeong J.-H."/>
            <person name="Kim D."/>
            <person name="Kim S."/>
            <person name="Ryu S."/>
            <person name="Song J.Y."/>
            <person name="Lee S.K."/>
        </authorList>
    </citation>
    <scope>NUCLEOTIDE SEQUENCE [LARGE SCALE GENOMIC DNA]</scope>
    <source>
        <tissue evidence="1">Muscle</tissue>
    </source>
</reference>
<comment type="caution">
    <text evidence="1">The sequence shown here is derived from an EMBL/GenBank/DDBJ whole genome shotgun (WGS) entry which is preliminary data.</text>
</comment>
<gene>
    <name evidence="1" type="ORF">EYF80_036414</name>
</gene>
<accession>A0A4Z2GIM6</accession>
<dbReference type="Proteomes" id="UP000314294">
    <property type="component" value="Unassembled WGS sequence"/>
</dbReference>
<dbReference type="EMBL" id="SRLO01000518">
    <property type="protein sequence ID" value="TNN53347.1"/>
    <property type="molecule type" value="Genomic_DNA"/>
</dbReference>